<name>A0A0F9V4A5_9ZZZZ</name>
<organism evidence="2">
    <name type="scientific">marine sediment metagenome</name>
    <dbReference type="NCBI Taxonomy" id="412755"/>
    <lineage>
        <taxon>unclassified sequences</taxon>
        <taxon>metagenomes</taxon>
        <taxon>ecological metagenomes</taxon>
    </lineage>
</organism>
<keyword evidence="1" id="KW-0472">Membrane</keyword>
<feature type="transmembrane region" description="Helical" evidence="1">
    <location>
        <begin position="27"/>
        <end position="47"/>
    </location>
</feature>
<evidence type="ECO:0000256" key="1">
    <source>
        <dbReference type="SAM" id="Phobius"/>
    </source>
</evidence>
<dbReference type="AlphaFoldDB" id="A0A0F9V4A5"/>
<gene>
    <name evidence="2" type="ORF">LCGC14_0452070</name>
</gene>
<sequence length="63" mass="7132">MAKQEKGGYCKVCDKNVLVWRKGTNHILHLILSLLTFGLWLPVWIFISIKIGGWKCSTCGVRA</sequence>
<evidence type="ECO:0000313" key="2">
    <source>
        <dbReference type="EMBL" id="KKN68331.1"/>
    </source>
</evidence>
<proteinExistence type="predicted"/>
<evidence type="ECO:0008006" key="3">
    <source>
        <dbReference type="Google" id="ProtNLM"/>
    </source>
</evidence>
<keyword evidence="1" id="KW-1133">Transmembrane helix</keyword>
<reference evidence="2" key="1">
    <citation type="journal article" date="2015" name="Nature">
        <title>Complex archaea that bridge the gap between prokaryotes and eukaryotes.</title>
        <authorList>
            <person name="Spang A."/>
            <person name="Saw J.H."/>
            <person name="Jorgensen S.L."/>
            <person name="Zaremba-Niedzwiedzka K."/>
            <person name="Martijn J."/>
            <person name="Lind A.E."/>
            <person name="van Eijk R."/>
            <person name="Schleper C."/>
            <person name="Guy L."/>
            <person name="Ettema T.J."/>
        </authorList>
    </citation>
    <scope>NUCLEOTIDE SEQUENCE</scope>
</reference>
<dbReference type="EMBL" id="LAZR01000451">
    <property type="protein sequence ID" value="KKN68331.1"/>
    <property type="molecule type" value="Genomic_DNA"/>
</dbReference>
<keyword evidence="1" id="KW-0812">Transmembrane</keyword>
<accession>A0A0F9V4A5</accession>
<comment type="caution">
    <text evidence="2">The sequence shown here is derived from an EMBL/GenBank/DDBJ whole genome shotgun (WGS) entry which is preliminary data.</text>
</comment>
<protein>
    <recommendedName>
        <fullName evidence="3">LITAF domain-containing protein</fullName>
    </recommendedName>
</protein>